<evidence type="ECO:0000313" key="7">
    <source>
        <dbReference type="EMBL" id="PZX20763.1"/>
    </source>
</evidence>
<protein>
    <submittedName>
        <fullName evidence="7">Lipopolysaccharide export system permease protein</fullName>
    </submittedName>
</protein>
<name>A0A2W7NME4_9BACT</name>
<evidence type="ECO:0000256" key="1">
    <source>
        <dbReference type="ARBA" id="ARBA00004651"/>
    </source>
</evidence>
<dbReference type="PANTHER" id="PTHR33529:SF8">
    <property type="entry name" value="PERMEASE, YJGP_YJGQ FAMILY"/>
    <property type="match status" value="1"/>
</dbReference>
<sequence length="336" mass="38217">MSIAVVFDFTEKIDDFISKGAPIKAIVFDYYLNFIPYFANLFTPLFIFISVIFFTSKMAYQSEIIAILSSGVSFRRMMFPYFLGALIIGLFSFTLGAFVIPNANVTRLKFETTYVKNKRESGLSNLHMQISPGTFIYLYRFYSLTETGDFFTIESFDGKRLKSKLTAQSIVYDTTDGSWILKDYLIRDFNADNSMKISKGEKIDSMLNLKPSDFKIERNYYETMTNPRLNAYIDEQRNRGVGNIEEFVIEKYKRIASPFSAFILTLIGVSLASRKTRGGMGLHIGTGIGLSFTYILFMTVSTTFAISGSMNSLLAVWLPNIVFAFIGLYLYKKAPK</sequence>
<organism evidence="7 8">
    <name type="scientific">Breznakibacter xylanolyticus</name>
    <dbReference type="NCBI Taxonomy" id="990"/>
    <lineage>
        <taxon>Bacteria</taxon>
        <taxon>Pseudomonadati</taxon>
        <taxon>Bacteroidota</taxon>
        <taxon>Bacteroidia</taxon>
        <taxon>Marinilabiliales</taxon>
        <taxon>Marinilabiliaceae</taxon>
        <taxon>Breznakibacter</taxon>
    </lineage>
</organism>
<dbReference type="Pfam" id="PF03739">
    <property type="entry name" value="LptF_LptG"/>
    <property type="match status" value="1"/>
</dbReference>
<evidence type="ECO:0000256" key="3">
    <source>
        <dbReference type="ARBA" id="ARBA00022692"/>
    </source>
</evidence>
<dbReference type="Proteomes" id="UP000249239">
    <property type="component" value="Unassembled WGS sequence"/>
</dbReference>
<keyword evidence="5 6" id="KW-0472">Membrane</keyword>
<dbReference type="GO" id="GO:0015920">
    <property type="term" value="P:lipopolysaccharide transport"/>
    <property type="evidence" value="ECO:0007669"/>
    <property type="project" value="TreeGrafter"/>
</dbReference>
<evidence type="ECO:0000256" key="2">
    <source>
        <dbReference type="ARBA" id="ARBA00022475"/>
    </source>
</evidence>
<keyword evidence="3 6" id="KW-0812">Transmembrane</keyword>
<gene>
    <name evidence="7" type="ORF">LX69_00188</name>
</gene>
<dbReference type="GO" id="GO:0043190">
    <property type="term" value="C:ATP-binding cassette (ABC) transporter complex"/>
    <property type="evidence" value="ECO:0007669"/>
    <property type="project" value="TreeGrafter"/>
</dbReference>
<keyword evidence="8" id="KW-1185">Reference proteome</keyword>
<comment type="subcellular location">
    <subcellularLocation>
        <location evidence="1">Cell membrane</location>
        <topology evidence="1">Multi-pass membrane protein</topology>
    </subcellularLocation>
</comment>
<keyword evidence="4 6" id="KW-1133">Transmembrane helix</keyword>
<dbReference type="InterPro" id="IPR005495">
    <property type="entry name" value="LptG/LptF_permease"/>
</dbReference>
<reference evidence="7 8" key="1">
    <citation type="submission" date="2018-06" db="EMBL/GenBank/DDBJ databases">
        <title>Genomic Encyclopedia of Archaeal and Bacterial Type Strains, Phase II (KMG-II): from individual species to whole genera.</title>
        <authorList>
            <person name="Goeker M."/>
        </authorList>
    </citation>
    <scope>NUCLEOTIDE SEQUENCE [LARGE SCALE GENOMIC DNA]</scope>
    <source>
        <strain evidence="7 8">DSM 6779</strain>
    </source>
</reference>
<feature type="transmembrane region" description="Helical" evidence="6">
    <location>
        <begin position="312"/>
        <end position="331"/>
    </location>
</feature>
<dbReference type="EMBL" id="QKZK01000001">
    <property type="protein sequence ID" value="PZX20763.1"/>
    <property type="molecule type" value="Genomic_DNA"/>
</dbReference>
<evidence type="ECO:0000313" key="8">
    <source>
        <dbReference type="Proteomes" id="UP000249239"/>
    </source>
</evidence>
<keyword evidence="2" id="KW-1003">Cell membrane</keyword>
<accession>A0A2W7NME4</accession>
<evidence type="ECO:0000256" key="6">
    <source>
        <dbReference type="SAM" id="Phobius"/>
    </source>
</evidence>
<comment type="caution">
    <text evidence="7">The sequence shown here is derived from an EMBL/GenBank/DDBJ whole genome shotgun (WGS) entry which is preliminary data.</text>
</comment>
<feature type="transmembrane region" description="Helical" evidence="6">
    <location>
        <begin position="81"/>
        <end position="100"/>
    </location>
</feature>
<dbReference type="PANTHER" id="PTHR33529">
    <property type="entry name" value="SLR0882 PROTEIN-RELATED"/>
    <property type="match status" value="1"/>
</dbReference>
<evidence type="ECO:0000256" key="5">
    <source>
        <dbReference type="ARBA" id="ARBA00023136"/>
    </source>
</evidence>
<dbReference type="AlphaFoldDB" id="A0A2W7NME4"/>
<feature type="transmembrane region" description="Helical" evidence="6">
    <location>
        <begin position="255"/>
        <end position="272"/>
    </location>
</feature>
<proteinExistence type="predicted"/>
<feature type="transmembrane region" description="Helical" evidence="6">
    <location>
        <begin position="37"/>
        <end position="60"/>
    </location>
</feature>
<evidence type="ECO:0000256" key="4">
    <source>
        <dbReference type="ARBA" id="ARBA00022989"/>
    </source>
</evidence>
<feature type="transmembrane region" description="Helical" evidence="6">
    <location>
        <begin position="284"/>
        <end position="306"/>
    </location>
</feature>